<dbReference type="Gene3D" id="3.40.710.10">
    <property type="entry name" value="DD-peptidase/beta-lactamase superfamily"/>
    <property type="match status" value="1"/>
</dbReference>
<evidence type="ECO:0000313" key="3">
    <source>
        <dbReference type="Proteomes" id="UP000030700"/>
    </source>
</evidence>
<dbReference type="InterPro" id="IPR001466">
    <property type="entry name" value="Beta-lactam-related"/>
</dbReference>
<dbReference type="AlphaFoldDB" id="A0A0S6W533"/>
<organism evidence="2">
    <name type="scientific">Candidatus Moduliflexus flocculans</name>
    <dbReference type="NCBI Taxonomy" id="1499966"/>
    <lineage>
        <taxon>Bacteria</taxon>
        <taxon>Candidatus Moduliflexota</taxon>
        <taxon>Candidatus Moduliflexia</taxon>
        <taxon>Candidatus Moduliflexales</taxon>
        <taxon>Candidatus Moduliflexaceae</taxon>
    </lineage>
</organism>
<dbReference type="Proteomes" id="UP000030700">
    <property type="component" value="Unassembled WGS sequence"/>
</dbReference>
<keyword evidence="3" id="KW-1185">Reference proteome</keyword>
<accession>A0A0S6W533</accession>
<dbReference type="InterPro" id="IPR012338">
    <property type="entry name" value="Beta-lactam/transpept-like"/>
</dbReference>
<dbReference type="PANTHER" id="PTHR43283">
    <property type="entry name" value="BETA-LACTAMASE-RELATED"/>
    <property type="match status" value="1"/>
</dbReference>
<gene>
    <name evidence="2" type="ORF">U14_04578</name>
</gene>
<feature type="domain" description="Beta-lactamase-related" evidence="1">
    <location>
        <begin position="27"/>
        <end position="362"/>
    </location>
</feature>
<dbReference type="STRING" id="1499966.U14_04578"/>
<evidence type="ECO:0000313" key="2">
    <source>
        <dbReference type="EMBL" id="GAK53313.1"/>
    </source>
</evidence>
<name>A0A0S6W533_9BACT</name>
<dbReference type="SUPFAM" id="SSF56601">
    <property type="entry name" value="beta-lactamase/transpeptidase-like"/>
    <property type="match status" value="1"/>
</dbReference>
<evidence type="ECO:0000259" key="1">
    <source>
        <dbReference type="Pfam" id="PF00144"/>
    </source>
</evidence>
<protein>
    <submittedName>
        <fullName evidence="2">Beta-lactamase</fullName>
    </submittedName>
</protein>
<dbReference type="HOGENOM" id="CLU_020027_11_2_0"/>
<sequence>MQIHNGQVMATPQEVGFRPEAITKLDAFFMDCVENTPIQAASYLLARRGKVFVWNSVGKLSGLEDNGDFLPDSLFGIASITKTLTAVGIMQLMEQGKLALEQPVATVLPEFQTKMHEGITMMHLLTHTSGLPADPGAHTEPYPRAWWTPELNKDNWITWALQGPLQYPTGTVWNYCSKGFWLLGEIIARVSGMSYPEYIQRHILDPLGMTRSFFLVPKALRDQVVIVNEFDLKELHEEPNDNFSPSWCAGGGLSSTPFDLWKFAQMLLNKGTFNGQRILGRKTVEAMTRNQLDRVPDYTWGHNIKAKPFGFGLEVDKDPVTSPGTFGHEGARWSSMFIDPVEELICIYFQPTVYEFWQARYMNGARAIAWGGIE</sequence>
<dbReference type="Pfam" id="PF00144">
    <property type="entry name" value="Beta-lactamase"/>
    <property type="match status" value="1"/>
</dbReference>
<dbReference type="InterPro" id="IPR050789">
    <property type="entry name" value="Diverse_Enzym_Activities"/>
</dbReference>
<reference evidence="2" key="1">
    <citation type="journal article" date="2015" name="PeerJ">
        <title>First genomic representation of candidate bacterial phylum KSB3 points to enhanced environmental sensing as a trigger of wastewater bulking.</title>
        <authorList>
            <person name="Sekiguchi Y."/>
            <person name="Ohashi A."/>
            <person name="Parks D.H."/>
            <person name="Yamauchi T."/>
            <person name="Tyson G.W."/>
            <person name="Hugenholtz P."/>
        </authorList>
    </citation>
    <scope>NUCLEOTIDE SEQUENCE [LARGE SCALE GENOMIC DNA]</scope>
</reference>
<dbReference type="EMBL" id="DF820459">
    <property type="protein sequence ID" value="GAK53313.1"/>
    <property type="molecule type" value="Genomic_DNA"/>
</dbReference>
<proteinExistence type="predicted"/>